<gene>
    <name evidence="10" type="ORF">SS50377_18993</name>
    <name evidence="11" type="ORF">SS50377_28531</name>
</gene>
<name>V6LB41_9EUKA</name>
<keyword evidence="8 9" id="KW-0687">Ribonucleoprotein</keyword>
<dbReference type="PROSITE" id="PS01077">
    <property type="entry name" value="RIBOSOMAL_L37E"/>
    <property type="match status" value="1"/>
</dbReference>
<evidence type="ECO:0000256" key="7">
    <source>
        <dbReference type="ARBA" id="ARBA00022980"/>
    </source>
</evidence>
<dbReference type="VEuPathDB" id="GiardiaDB:SS50377_28531"/>
<evidence type="ECO:0000256" key="6">
    <source>
        <dbReference type="ARBA" id="ARBA00022884"/>
    </source>
</evidence>
<evidence type="ECO:0000313" key="12">
    <source>
        <dbReference type="Proteomes" id="UP000018208"/>
    </source>
</evidence>
<keyword evidence="6 9" id="KW-0694">RNA-binding</keyword>
<dbReference type="GO" id="GO:0008270">
    <property type="term" value="F:zinc ion binding"/>
    <property type="evidence" value="ECO:0007669"/>
    <property type="project" value="UniProtKB-KW"/>
</dbReference>
<keyword evidence="4" id="KW-0863">Zinc-finger</keyword>
<protein>
    <recommendedName>
        <fullName evidence="9">Ribosomal protein L37</fullName>
    </recommendedName>
</protein>
<keyword evidence="2 9" id="KW-0479">Metal-binding</keyword>
<accession>V6LB41</accession>
<comment type="function">
    <text evidence="9">Component of the large ribosomal subunit. The ribosome is a large ribonucleoprotein complex responsible for the synthesis of proteins in the cell.</text>
</comment>
<evidence type="ECO:0000256" key="4">
    <source>
        <dbReference type="ARBA" id="ARBA00022771"/>
    </source>
</evidence>
<evidence type="ECO:0000256" key="3">
    <source>
        <dbReference type="ARBA" id="ARBA00022730"/>
    </source>
</evidence>
<keyword evidence="3 9" id="KW-0699">rRNA-binding</keyword>
<sequence>MTKGTQAQGKRHSRLHETCPRCGKHSLHIQKGQCASCAFPQAHMRKYNWSQKALARRTQGTGRMSHLRLINQKFHAGNL</sequence>
<keyword evidence="12" id="KW-1185">Reference proteome</keyword>
<proteinExistence type="inferred from homology"/>
<dbReference type="Proteomes" id="UP000018208">
    <property type="component" value="Unassembled WGS sequence"/>
</dbReference>
<dbReference type="AlphaFoldDB" id="V6LB41"/>
<dbReference type="InterPro" id="IPR011331">
    <property type="entry name" value="Ribosomal_eL37/eL43"/>
</dbReference>
<comment type="similarity">
    <text evidence="1 9">Belongs to the eukaryotic ribosomal protein eL37 family.</text>
</comment>
<organism evidence="10">
    <name type="scientific">Spironucleus salmonicida</name>
    <dbReference type="NCBI Taxonomy" id="348837"/>
    <lineage>
        <taxon>Eukaryota</taxon>
        <taxon>Metamonada</taxon>
        <taxon>Diplomonadida</taxon>
        <taxon>Hexamitidae</taxon>
        <taxon>Hexamitinae</taxon>
        <taxon>Spironucleus</taxon>
    </lineage>
</organism>
<dbReference type="OrthoDB" id="10259236at2759"/>
<dbReference type="GO" id="GO:0019843">
    <property type="term" value="F:rRNA binding"/>
    <property type="evidence" value="ECO:0007669"/>
    <property type="project" value="UniProtKB-KW"/>
</dbReference>
<dbReference type="SUPFAM" id="SSF57829">
    <property type="entry name" value="Zn-binding ribosomal proteins"/>
    <property type="match status" value="1"/>
</dbReference>
<dbReference type="GO" id="GO:0006412">
    <property type="term" value="P:translation"/>
    <property type="evidence" value="ECO:0007669"/>
    <property type="project" value="InterPro"/>
</dbReference>
<evidence type="ECO:0000313" key="10">
    <source>
        <dbReference type="EMBL" id="EST41637.1"/>
    </source>
</evidence>
<evidence type="ECO:0000256" key="2">
    <source>
        <dbReference type="ARBA" id="ARBA00022723"/>
    </source>
</evidence>
<dbReference type="Gene3D" id="2.20.25.30">
    <property type="match status" value="1"/>
</dbReference>
<dbReference type="PANTHER" id="PTHR10768:SF0">
    <property type="entry name" value="RIBOSOMAL PROTEIN L37"/>
    <property type="match status" value="1"/>
</dbReference>
<dbReference type="InterPro" id="IPR018267">
    <property type="entry name" value="Ribosomal_eL37_CS"/>
</dbReference>
<evidence type="ECO:0000256" key="9">
    <source>
        <dbReference type="RuleBase" id="RU000576"/>
    </source>
</evidence>
<evidence type="ECO:0000256" key="8">
    <source>
        <dbReference type="ARBA" id="ARBA00023274"/>
    </source>
</evidence>
<dbReference type="Pfam" id="PF01907">
    <property type="entry name" value="Ribosomal_L37e"/>
    <property type="match status" value="1"/>
</dbReference>
<dbReference type="GO" id="GO:0022625">
    <property type="term" value="C:cytosolic large ribosomal subunit"/>
    <property type="evidence" value="ECO:0007669"/>
    <property type="project" value="TreeGrafter"/>
</dbReference>
<dbReference type="PANTHER" id="PTHR10768">
    <property type="entry name" value="60S RIBOSOMAL PROTEIN L37"/>
    <property type="match status" value="1"/>
</dbReference>
<evidence type="ECO:0000313" key="11">
    <source>
        <dbReference type="EMBL" id="KAH0569577.1"/>
    </source>
</evidence>
<keyword evidence="5 9" id="KW-0862">Zinc</keyword>
<reference evidence="10 11" key="1">
    <citation type="journal article" date="2014" name="PLoS Genet.">
        <title>The Genome of Spironucleus salmonicida Highlights a Fish Pathogen Adapted to Fluctuating Environments.</title>
        <authorList>
            <person name="Xu F."/>
            <person name="Jerlstrom-Hultqvist J."/>
            <person name="Einarsson E."/>
            <person name="Astvaldsson A."/>
            <person name="Svard S.G."/>
            <person name="Andersson J.O."/>
        </authorList>
    </citation>
    <scope>NUCLEOTIDE SEQUENCE</scope>
    <source>
        <strain evidence="11">ATCC 50377</strain>
    </source>
</reference>
<dbReference type="GO" id="GO:0003735">
    <property type="term" value="F:structural constituent of ribosome"/>
    <property type="evidence" value="ECO:0007669"/>
    <property type="project" value="InterPro"/>
</dbReference>
<evidence type="ECO:0000256" key="1">
    <source>
        <dbReference type="ARBA" id="ARBA00009805"/>
    </source>
</evidence>
<reference evidence="11" key="2">
    <citation type="submission" date="2020-12" db="EMBL/GenBank/DDBJ databases">
        <title>New Spironucleus salmonicida genome in near-complete chromosomes.</title>
        <authorList>
            <person name="Xu F."/>
            <person name="Kurt Z."/>
            <person name="Jimenez-Gonzalez A."/>
            <person name="Astvaldsson A."/>
            <person name="Andersson J.O."/>
            <person name="Svard S.G."/>
        </authorList>
    </citation>
    <scope>NUCLEOTIDE SEQUENCE</scope>
    <source>
        <strain evidence="11">ATCC 50377</strain>
    </source>
</reference>
<dbReference type="EMBL" id="KI546169">
    <property type="protein sequence ID" value="EST41637.1"/>
    <property type="molecule type" value="Genomic_DNA"/>
</dbReference>
<dbReference type="InterPro" id="IPR001569">
    <property type="entry name" value="Ribosomal_eL37"/>
</dbReference>
<dbReference type="EMBL" id="AUWU02000009">
    <property type="protein sequence ID" value="KAH0569577.1"/>
    <property type="molecule type" value="Genomic_DNA"/>
</dbReference>
<keyword evidence="7 9" id="KW-0689">Ribosomal protein</keyword>
<evidence type="ECO:0000256" key="5">
    <source>
        <dbReference type="ARBA" id="ARBA00022833"/>
    </source>
</evidence>
<dbReference type="InterPro" id="IPR011332">
    <property type="entry name" value="Ribosomal_zn-bd"/>
</dbReference>